<evidence type="ECO:0000256" key="5">
    <source>
        <dbReference type="ARBA" id="ARBA00023016"/>
    </source>
</evidence>
<comment type="caution">
    <text evidence="11">The sequence shown here is derived from an EMBL/GenBank/DDBJ whole genome shotgun (WGS) entry which is preliminary data.</text>
</comment>
<evidence type="ECO:0000256" key="3">
    <source>
        <dbReference type="ARBA" id="ARBA00011738"/>
    </source>
</evidence>
<dbReference type="Gene3D" id="3.90.20.20">
    <property type="match status" value="1"/>
</dbReference>
<sequence length="296" mass="33156">MEVAMTMCCNGKGCDGGGAAVVNVTIVVSKISHNGNLISEYNVLFPQLFILHNYVVIKICQTNEDEGQPHDTKISDSEADPRQMFTLKTLINVYKEAILDGDVKTISEVESMISIVENEKNELAQKLSTFSAEINSGKEKYIRLQADFDNFRKRSEKERLTIRSDAQGEVIESLLPMVDSFERAKQQVMPETEKEKMIDTSYQGIYKQFVEILRSLRVAAVPTVGKPFDPSVHEAIGREESQEYREGIVIQEFRRGFIIGDRLIRPAMVKVSTGPGKRKPTVATEKSTTAAGLDDR</sequence>
<dbReference type="InterPro" id="IPR013805">
    <property type="entry name" value="GrpE_CC"/>
</dbReference>
<dbReference type="GO" id="GO:0051087">
    <property type="term" value="F:protein-folding chaperone binding"/>
    <property type="evidence" value="ECO:0007669"/>
    <property type="project" value="InterPro"/>
</dbReference>
<feature type="region of interest" description="Disordered" evidence="10">
    <location>
        <begin position="271"/>
        <end position="296"/>
    </location>
</feature>
<comment type="subcellular location">
    <subcellularLocation>
        <location evidence="1">Cytoplasm</location>
    </subcellularLocation>
    <subcellularLocation>
        <location evidence="7">Mitochondrion matrix</location>
    </subcellularLocation>
</comment>
<dbReference type="InterPro" id="IPR009012">
    <property type="entry name" value="GrpE_head"/>
</dbReference>
<keyword evidence="6 7" id="KW-0143">Chaperone</keyword>
<keyword evidence="9" id="KW-0175">Coiled coil</keyword>
<dbReference type="Pfam" id="PF01025">
    <property type="entry name" value="GrpE"/>
    <property type="match status" value="1"/>
</dbReference>
<evidence type="ECO:0000256" key="8">
    <source>
        <dbReference type="RuleBase" id="RU004478"/>
    </source>
</evidence>
<protein>
    <recommendedName>
        <fullName evidence="7">GrpE protein homolog</fullName>
    </recommendedName>
</protein>
<comment type="similarity">
    <text evidence="2 8">Belongs to the GrpE family.</text>
</comment>
<keyword evidence="4" id="KW-0963">Cytoplasm</keyword>
<dbReference type="InterPro" id="IPR000740">
    <property type="entry name" value="GrpE"/>
</dbReference>
<dbReference type="EMBL" id="JACBKZ010000003">
    <property type="protein sequence ID" value="KAF5954908.1"/>
    <property type="molecule type" value="Genomic_DNA"/>
</dbReference>
<dbReference type="Proteomes" id="UP000593564">
    <property type="component" value="Unassembled WGS sequence"/>
</dbReference>
<gene>
    <name evidence="11" type="ORF">HYC85_007764</name>
</gene>
<dbReference type="PRINTS" id="PR00773">
    <property type="entry name" value="GRPEPROTEIN"/>
</dbReference>
<evidence type="ECO:0000256" key="6">
    <source>
        <dbReference type="ARBA" id="ARBA00023186"/>
    </source>
</evidence>
<dbReference type="PROSITE" id="PS01071">
    <property type="entry name" value="GRPE"/>
    <property type="match status" value="1"/>
</dbReference>
<proteinExistence type="inferred from homology"/>
<evidence type="ECO:0000256" key="7">
    <source>
        <dbReference type="RuleBase" id="RU000640"/>
    </source>
</evidence>
<dbReference type="GO" id="GO:0006457">
    <property type="term" value="P:protein folding"/>
    <property type="evidence" value="ECO:0007669"/>
    <property type="project" value="InterPro"/>
</dbReference>
<evidence type="ECO:0000313" key="12">
    <source>
        <dbReference type="Proteomes" id="UP000593564"/>
    </source>
</evidence>
<evidence type="ECO:0000256" key="1">
    <source>
        <dbReference type="ARBA" id="ARBA00004496"/>
    </source>
</evidence>
<comment type="subunit">
    <text evidence="3">Homodimer.</text>
</comment>
<reference evidence="12" key="1">
    <citation type="journal article" date="2020" name="Nat. Commun.">
        <title>Genome assembly of wild tea tree DASZ reveals pedigree and selection history of tea varieties.</title>
        <authorList>
            <person name="Zhang W."/>
            <person name="Zhang Y."/>
            <person name="Qiu H."/>
            <person name="Guo Y."/>
            <person name="Wan H."/>
            <person name="Zhang X."/>
            <person name="Scossa F."/>
            <person name="Alseekh S."/>
            <person name="Zhang Q."/>
            <person name="Wang P."/>
            <person name="Xu L."/>
            <person name="Schmidt M.H."/>
            <person name="Jia X."/>
            <person name="Li D."/>
            <person name="Zhu A."/>
            <person name="Guo F."/>
            <person name="Chen W."/>
            <person name="Ni D."/>
            <person name="Usadel B."/>
            <person name="Fernie A.R."/>
            <person name="Wen W."/>
        </authorList>
    </citation>
    <scope>NUCLEOTIDE SEQUENCE [LARGE SCALE GENOMIC DNA]</scope>
    <source>
        <strain evidence="12">cv. G240</strain>
    </source>
</reference>
<reference evidence="11 12" key="2">
    <citation type="submission" date="2020-07" db="EMBL/GenBank/DDBJ databases">
        <title>Genome assembly of wild tea tree DASZ reveals pedigree and selection history of tea varieties.</title>
        <authorList>
            <person name="Zhang W."/>
        </authorList>
    </citation>
    <scope>NUCLEOTIDE SEQUENCE [LARGE SCALE GENOMIC DNA]</scope>
    <source>
        <strain evidence="12">cv. G240</strain>
        <tissue evidence="11">Leaf</tissue>
    </source>
</reference>
<evidence type="ECO:0000256" key="4">
    <source>
        <dbReference type="ARBA" id="ARBA00022490"/>
    </source>
</evidence>
<dbReference type="NCBIfam" id="NF010741">
    <property type="entry name" value="PRK14143.1"/>
    <property type="match status" value="1"/>
</dbReference>
<dbReference type="Gene3D" id="2.30.22.10">
    <property type="entry name" value="Head domain of nucleotide exchange factor GrpE"/>
    <property type="match status" value="1"/>
</dbReference>
<dbReference type="AlphaFoldDB" id="A0A7J7HSA9"/>
<keyword evidence="5" id="KW-0346">Stress response</keyword>
<keyword evidence="12" id="KW-1185">Reference proteome</keyword>
<comment type="function">
    <text evidence="7">Essential component of the PAM complex, a complex required for the translocation of transit peptide-containing proteins from the inner membrane into the mitochondrial matrix in an ATP-dependent manner.</text>
</comment>
<dbReference type="GO" id="GO:0005759">
    <property type="term" value="C:mitochondrial matrix"/>
    <property type="evidence" value="ECO:0007669"/>
    <property type="project" value="UniProtKB-SubCell"/>
</dbReference>
<dbReference type="PANTHER" id="PTHR21237">
    <property type="entry name" value="GRPE PROTEIN"/>
    <property type="match status" value="1"/>
</dbReference>
<evidence type="ECO:0000313" key="11">
    <source>
        <dbReference type="EMBL" id="KAF5954908.1"/>
    </source>
</evidence>
<dbReference type="HAMAP" id="MF_01151">
    <property type="entry name" value="GrpE"/>
    <property type="match status" value="1"/>
</dbReference>
<dbReference type="GO" id="GO:0051082">
    <property type="term" value="F:unfolded protein binding"/>
    <property type="evidence" value="ECO:0007669"/>
    <property type="project" value="TreeGrafter"/>
</dbReference>
<dbReference type="GO" id="GO:0000774">
    <property type="term" value="F:adenyl-nucleotide exchange factor activity"/>
    <property type="evidence" value="ECO:0007669"/>
    <property type="project" value="InterPro"/>
</dbReference>
<feature type="coiled-coil region" evidence="9">
    <location>
        <begin position="106"/>
        <end position="133"/>
    </location>
</feature>
<evidence type="ECO:0000256" key="2">
    <source>
        <dbReference type="ARBA" id="ARBA00009054"/>
    </source>
</evidence>
<keyword evidence="7" id="KW-0496">Mitochondrion</keyword>
<dbReference type="GO" id="GO:0042803">
    <property type="term" value="F:protein homodimerization activity"/>
    <property type="evidence" value="ECO:0007669"/>
    <property type="project" value="InterPro"/>
</dbReference>
<evidence type="ECO:0000256" key="9">
    <source>
        <dbReference type="SAM" id="Coils"/>
    </source>
</evidence>
<name>A0A7J7HSA9_CAMSI</name>
<dbReference type="CDD" id="cd00446">
    <property type="entry name" value="GrpE"/>
    <property type="match status" value="1"/>
</dbReference>
<dbReference type="SUPFAM" id="SSF51064">
    <property type="entry name" value="Head domain of nucleotide exchange factor GrpE"/>
    <property type="match status" value="1"/>
</dbReference>
<dbReference type="SUPFAM" id="SSF58014">
    <property type="entry name" value="Coiled-coil domain of nucleotide exchange factor GrpE"/>
    <property type="match status" value="1"/>
</dbReference>
<dbReference type="GO" id="GO:0009507">
    <property type="term" value="C:chloroplast"/>
    <property type="evidence" value="ECO:0007669"/>
    <property type="project" value="TreeGrafter"/>
</dbReference>
<accession>A0A7J7HSA9</accession>
<dbReference type="PANTHER" id="PTHR21237:SF40">
    <property type="entry name" value="CELL CYCLE AND APOPTOSIS REGULATOR PROTEIN 2"/>
    <property type="match status" value="1"/>
</dbReference>
<organism evidence="11 12">
    <name type="scientific">Camellia sinensis</name>
    <name type="common">Tea plant</name>
    <name type="synonym">Thea sinensis</name>
    <dbReference type="NCBI Taxonomy" id="4442"/>
    <lineage>
        <taxon>Eukaryota</taxon>
        <taxon>Viridiplantae</taxon>
        <taxon>Streptophyta</taxon>
        <taxon>Embryophyta</taxon>
        <taxon>Tracheophyta</taxon>
        <taxon>Spermatophyta</taxon>
        <taxon>Magnoliopsida</taxon>
        <taxon>eudicotyledons</taxon>
        <taxon>Gunneridae</taxon>
        <taxon>Pentapetalae</taxon>
        <taxon>asterids</taxon>
        <taxon>Ericales</taxon>
        <taxon>Theaceae</taxon>
        <taxon>Camellia</taxon>
    </lineage>
</organism>
<evidence type="ECO:0000256" key="10">
    <source>
        <dbReference type="SAM" id="MobiDB-lite"/>
    </source>
</evidence>
<dbReference type="FunFam" id="2.30.22.10:FF:000001">
    <property type="entry name" value="Protein GrpE"/>
    <property type="match status" value="1"/>
</dbReference>